<dbReference type="Gene3D" id="3.40.50.150">
    <property type="entry name" value="Vaccinia Virus protein VP39"/>
    <property type="match status" value="1"/>
</dbReference>
<dbReference type="SUPFAM" id="SSF53335">
    <property type="entry name" value="S-adenosyl-L-methionine-dependent methyltransferases"/>
    <property type="match status" value="1"/>
</dbReference>
<gene>
    <name evidence="1" type="ORF">PHISCL_05864</name>
</gene>
<dbReference type="Proteomes" id="UP000266188">
    <property type="component" value="Unassembled WGS sequence"/>
</dbReference>
<dbReference type="PANTHER" id="PTHR43591:SF24">
    <property type="entry name" value="2-METHOXY-6-POLYPRENYL-1,4-BENZOQUINOL METHYLASE, MITOCHONDRIAL"/>
    <property type="match status" value="1"/>
</dbReference>
<comment type="caution">
    <text evidence="1">The sequence shown here is derived from an EMBL/GenBank/DDBJ whole genome shotgun (WGS) entry which is preliminary data.</text>
</comment>
<sequence length="348" mass="39993">MADESTQIAVDHYTADEWVAESTASEVTSLRSSINDYIYENGRRYHAYHAGSYWGSNDEKAMDALDISHHVYMLLLRGKLHLAPIPNEVNRVLDVGTGTGVWAMDFADLHPEASVIGTDLSPIQPAFVPSNLRFEVDDCCDDWLYEKPFDFIHARGLFGCVSDWDRFYKQALQHLVPGGYLEQVEWSVWVDSDDGSAKGTKMDESGHISLEAAKKFGKSLQTVNEMEENMKKAGFTDVTVHTFKIPVGPWPQDKRLKNLGRYQRLVWEESLEMWVMMLWTSILGWRREEVELHLMEVRNELRNSKIHAYQIAYVFLLPYSKSFIDSIPGGFAMDENQPSRQYRYESTI</sequence>
<evidence type="ECO:0000313" key="1">
    <source>
        <dbReference type="EMBL" id="RJE21808.1"/>
    </source>
</evidence>
<dbReference type="EMBL" id="MVGC01000204">
    <property type="protein sequence ID" value="RJE21808.1"/>
    <property type="molecule type" value="Genomic_DNA"/>
</dbReference>
<dbReference type="PANTHER" id="PTHR43591">
    <property type="entry name" value="METHYLTRANSFERASE"/>
    <property type="match status" value="1"/>
</dbReference>
<reference evidence="2" key="1">
    <citation type="submission" date="2017-02" db="EMBL/GenBank/DDBJ databases">
        <authorList>
            <person name="Tafer H."/>
            <person name="Lopandic K."/>
        </authorList>
    </citation>
    <scope>NUCLEOTIDE SEQUENCE [LARGE SCALE GENOMIC DNA]</scope>
    <source>
        <strain evidence="2">CBS 366.77</strain>
    </source>
</reference>
<name>A0A3A2ZF63_9EURO</name>
<dbReference type="AlphaFoldDB" id="A0A3A2ZF63"/>
<dbReference type="InterPro" id="IPR029063">
    <property type="entry name" value="SAM-dependent_MTases_sf"/>
</dbReference>
<dbReference type="GO" id="GO:0008168">
    <property type="term" value="F:methyltransferase activity"/>
    <property type="evidence" value="ECO:0007669"/>
    <property type="project" value="TreeGrafter"/>
</dbReference>
<evidence type="ECO:0008006" key="3">
    <source>
        <dbReference type="Google" id="ProtNLM"/>
    </source>
</evidence>
<accession>A0A3A2ZF63</accession>
<keyword evidence="2" id="KW-1185">Reference proteome</keyword>
<proteinExistence type="predicted"/>
<dbReference type="CDD" id="cd02440">
    <property type="entry name" value="AdoMet_MTases"/>
    <property type="match status" value="1"/>
</dbReference>
<organism evidence="1 2">
    <name type="scientific">Aspergillus sclerotialis</name>
    <dbReference type="NCBI Taxonomy" id="2070753"/>
    <lineage>
        <taxon>Eukaryota</taxon>
        <taxon>Fungi</taxon>
        <taxon>Dikarya</taxon>
        <taxon>Ascomycota</taxon>
        <taxon>Pezizomycotina</taxon>
        <taxon>Eurotiomycetes</taxon>
        <taxon>Eurotiomycetidae</taxon>
        <taxon>Eurotiales</taxon>
        <taxon>Aspergillaceae</taxon>
        <taxon>Aspergillus</taxon>
        <taxon>Aspergillus subgen. Polypaecilum</taxon>
    </lineage>
</organism>
<dbReference type="Pfam" id="PF13489">
    <property type="entry name" value="Methyltransf_23"/>
    <property type="match status" value="1"/>
</dbReference>
<evidence type="ECO:0000313" key="2">
    <source>
        <dbReference type="Proteomes" id="UP000266188"/>
    </source>
</evidence>
<protein>
    <recommendedName>
        <fullName evidence="3">Methyltransferase</fullName>
    </recommendedName>
</protein>
<dbReference type="OrthoDB" id="2013972at2759"/>